<accession>A0A1A2TGI7</accession>
<reference evidence="2 3" key="1">
    <citation type="submission" date="2016-06" db="EMBL/GenBank/DDBJ databases">
        <authorList>
            <person name="Kjaerup R.B."/>
            <person name="Dalgaard T.S."/>
            <person name="Juul-Madsen H.R."/>
        </authorList>
    </citation>
    <scope>NUCLEOTIDE SEQUENCE [LARGE SCALE GENOMIC DNA]</scope>
    <source>
        <strain evidence="2 3">E152</strain>
    </source>
</reference>
<dbReference type="Proteomes" id="UP000092389">
    <property type="component" value="Unassembled WGS sequence"/>
</dbReference>
<name>A0A1A2TGB7_MYCNT</name>
<keyword evidence="1" id="KW-1133">Transmembrane helix</keyword>
<accession>A0A1A2TGB7</accession>
<gene>
    <name evidence="2" type="ORF">A5683_23230</name>
</gene>
<proteinExistence type="predicted"/>
<dbReference type="EMBL" id="LZJU01000092">
    <property type="protein sequence ID" value="OBH75082.1"/>
    <property type="molecule type" value="Genomic_DNA"/>
</dbReference>
<sequence>MTVIQRPAAGLAAVREAALSVVAIAVIIASTDIRIPVGLPGHRGLVWLTVLVAVALVTPRRGAVLAVGAASSIASLPMHGLGDPLWSGRYVAAAALLYAAGSLPVVWRRRWLLALAAAPIHLVALASSLFSWHAGSGMSAWASNGMLERAGWHLVFGCVAGLLAWVVALGLDRAASASTAGLFSDRSRYEERPL</sequence>
<keyword evidence="1" id="KW-0812">Transmembrane</keyword>
<comment type="caution">
    <text evidence="2">The sequence shown here is derived from an EMBL/GenBank/DDBJ whole genome shotgun (WGS) entry which is preliminary data.</text>
</comment>
<feature type="transmembrane region" description="Helical" evidence="1">
    <location>
        <begin position="45"/>
        <end position="70"/>
    </location>
</feature>
<feature type="transmembrane region" description="Helical" evidence="1">
    <location>
        <begin position="112"/>
        <end position="132"/>
    </location>
</feature>
<evidence type="ECO:0000256" key="1">
    <source>
        <dbReference type="SAM" id="Phobius"/>
    </source>
</evidence>
<protein>
    <submittedName>
        <fullName evidence="2">Uncharacterized protein</fullName>
    </submittedName>
</protein>
<feature type="transmembrane region" description="Helical" evidence="1">
    <location>
        <begin position="152"/>
        <end position="171"/>
    </location>
</feature>
<evidence type="ECO:0000313" key="2">
    <source>
        <dbReference type="EMBL" id="OBH75082.1"/>
    </source>
</evidence>
<dbReference type="AlphaFoldDB" id="A0A1A2TGB7"/>
<keyword evidence="1" id="KW-0472">Membrane</keyword>
<organism evidence="2 3">
    <name type="scientific">Mycobacterium mantenii</name>
    <dbReference type="NCBI Taxonomy" id="560555"/>
    <lineage>
        <taxon>Bacteria</taxon>
        <taxon>Bacillati</taxon>
        <taxon>Actinomycetota</taxon>
        <taxon>Actinomycetes</taxon>
        <taxon>Mycobacteriales</taxon>
        <taxon>Mycobacteriaceae</taxon>
        <taxon>Mycobacterium</taxon>
        <taxon>Mycobacterium avium complex (MAC)</taxon>
    </lineage>
</organism>
<evidence type="ECO:0000313" key="3">
    <source>
        <dbReference type="Proteomes" id="UP000092389"/>
    </source>
</evidence>
<dbReference type="RefSeq" id="WP_067833537.1">
    <property type="nucleotide sequence ID" value="NZ_LZJP01000105.1"/>
</dbReference>
<dbReference type="OrthoDB" id="4735888at2"/>
<feature type="transmembrane region" description="Helical" evidence="1">
    <location>
        <begin position="90"/>
        <end position="107"/>
    </location>
</feature>
<feature type="transmembrane region" description="Helical" evidence="1">
    <location>
        <begin position="12"/>
        <end position="33"/>
    </location>
</feature>